<keyword evidence="3" id="KW-1185">Reference proteome</keyword>
<dbReference type="KEGG" id="ngg:RG540_PA07730"/>
<geneLocation type="plasmid" evidence="3">
    <name>II</name>
</geneLocation>
<gene>
    <name evidence="2" type="ORF">RG540_PA07730</name>
</gene>
<dbReference type="HOGENOM" id="CLU_2383171_0_0_5"/>
<keyword evidence="1" id="KW-0472">Membrane</keyword>
<dbReference type="OrthoDB" id="8389774at2"/>
<evidence type="ECO:0000256" key="1">
    <source>
        <dbReference type="SAM" id="Phobius"/>
    </source>
</evidence>
<evidence type="ECO:0000313" key="2">
    <source>
        <dbReference type="EMBL" id="CDN51449.1"/>
    </source>
</evidence>
<evidence type="ECO:0000313" key="3">
    <source>
        <dbReference type="Proteomes" id="UP000028181"/>
    </source>
</evidence>
<name>A0A068T031_NEOGA</name>
<dbReference type="Proteomes" id="UP000028181">
    <property type="component" value="Plasmid pHAMBI540a"/>
</dbReference>
<organism evidence="2 3">
    <name type="scientific">Neorhizobium galegae bv. orientalis str. HAMBI 540</name>
    <dbReference type="NCBI Taxonomy" id="1028800"/>
    <lineage>
        <taxon>Bacteria</taxon>
        <taxon>Pseudomonadati</taxon>
        <taxon>Pseudomonadota</taxon>
        <taxon>Alphaproteobacteria</taxon>
        <taxon>Hyphomicrobiales</taxon>
        <taxon>Rhizobiaceae</taxon>
        <taxon>Rhizobium/Agrobacterium group</taxon>
        <taxon>Neorhizobium</taxon>
    </lineage>
</organism>
<dbReference type="GeneID" id="24260987"/>
<keyword evidence="1" id="KW-0812">Transmembrane</keyword>
<proteinExistence type="predicted"/>
<dbReference type="eggNOG" id="ENOG5030RD6">
    <property type="taxonomic scope" value="Bacteria"/>
</dbReference>
<feature type="transmembrane region" description="Helical" evidence="1">
    <location>
        <begin position="66"/>
        <end position="85"/>
    </location>
</feature>
<keyword evidence="2" id="KW-0614">Plasmid</keyword>
<protein>
    <submittedName>
        <fullName evidence="2">Uncharacterized protein</fullName>
    </submittedName>
</protein>
<dbReference type="AlphaFoldDB" id="A0A068T031"/>
<dbReference type="RefSeq" id="WP_041364911.1">
    <property type="nucleotide sequence ID" value="NZ_HG938354.1"/>
</dbReference>
<accession>A0A068T031</accession>
<reference evidence="3" key="1">
    <citation type="journal article" date="2014" name="BMC Genomics">
        <title>Genome sequencing of two Neorhizobium galegae strains reveals a noeT gene responsible for the unusual acetylation of the nodulation factors.</title>
        <authorList>
            <person name="Osterman J."/>
            <person name="Marsh J."/>
            <person name="Laine P.K."/>
            <person name="Zeng Z."/>
            <person name="Alatalo E."/>
            <person name="Sullivan J.T."/>
            <person name="Young J.P."/>
            <person name="Thomas-Oates J."/>
            <person name="Paulin L."/>
            <person name="Lindstrom K."/>
        </authorList>
    </citation>
    <scope>NUCLEOTIDE SEQUENCE [LARGE SCALE GENOMIC DNA]</scope>
    <source>
        <strain evidence="3">HAMBI 540</strain>
    </source>
</reference>
<sequence length="94" mass="9986">MKRDYISEIDRIGTQLADLRTALAGQAGDAAESAATYIVPTARQFAWQFQKESYGLGKAAQRNPSAATGAIVGVMLLGAAVAWLLTASGRERDE</sequence>
<keyword evidence="1" id="KW-1133">Transmembrane helix</keyword>
<dbReference type="EMBL" id="HG938354">
    <property type="protein sequence ID" value="CDN51449.1"/>
    <property type="molecule type" value="Genomic_DNA"/>
</dbReference>